<reference evidence="1 2" key="1">
    <citation type="submission" date="2024-01" db="EMBL/GenBank/DDBJ databases">
        <title>Genome assemblies of Stephania.</title>
        <authorList>
            <person name="Yang L."/>
        </authorList>
    </citation>
    <scope>NUCLEOTIDE SEQUENCE [LARGE SCALE GENOMIC DNA]</scope>
    <source>
        <strain evidence="1">JXDWG</strain>
        <tissue evidence="1">Leaf</tissue>
    </source>
</reference>
<dbReference type="AlphaFoldDB" id="A0AAP0E647"/>
<evidence type="ECO:0000313" key="2">
    <source>
        <dbReference type="Proteomes" id="UP001419268"/>
    </source>
</evidence>
<sequence length="95" mass="10322">MKMKALEENLATAGAPMSIEDLISNTLLGLDQEYLPIVTVLQSRVGMKWSEFQGALLHFETTISHMQRAMGINPLSLQDATPAAHAIEVKTGISV</sequence>
<evidence type="ECO:0000313" key="1">
    <source>
        <dbReference type="EMBL" id="KAK9083364.1"/>
    </source>
</evidence>
<proteinExistence type="predicted"/>
<organism evidence="1 2">
    <name type="scientific">Stephania cephalantha</name>
    <dbReference type="NCBI Taxonomy" id="152367"/>
    <lineage>
        <taxon>Eukaryota</taxon>
        <taxon>Viridiplantae</taxon>
        <taxon>Streptophyta</taxon>
        <taxon>Embryophyta</taxon>
        <taxon>Tracheophyta</taxon>
        <taxon>Spermatophyta</taxon>
        <taxon>Magnoliopsida</taxon>
        <taxon>Ranunculales</taxon>
        <taxon>Menispermaceae</taxon>
        <taxon>Menispermoideae</taxon>
        <taxon>Cissampelideae</taxon>
        <taxon>Stephania</taxon>
    </lineage>
</organism>
<accession>A0AAP0E647</accession>
<name>A0AAP0E647_9MAGN</name>
<protein>
    <submittedName>
        <fullName evidence="1">Uncharacterized protein</fullName>
    </submittedName>
</protein>
<dbReference type="Proteomes" id="UP001419268">
    <property type="component" value="Unassembled WGS sequence"/>
</dbReference>
<comment type="caution">
    <text evidence="1">The sequence shown here is derived from an EMBL/GenBank/DDBJ whole genome shotgun (WGS) entry which is preliminary data.</text>
</comment>
<dbReference type="EMBL" id="JBBNAG010000013">
    <property type="protein sequence ID" value="KAK9083364.1"/>
    <property type="molecule type" value="Genomic_DNA"/>
</dbReference>
<gene>
    <name evidence="1" type="ORF">Scep_029835</name>
</gene>
<keyword evidence="2" id="KW-1185">Reference proteome</keyword>